<dbReference type="Pfam" id="PF02541">
    <property type="entry name" value="Ppx-GppA"/>
    <property type="match status" value="1"/>
</dbReference>
<dbReference type="KEGG" id="mlv:CVS47_00512"/>
<evidence type="ECO:0000259" key="3">
    <source>
        <dbReference type="Pfam" id="PF02541"/>
    </source>
</evidence>
<name>A0A3Q9IYG2_9MICO</name>
<dbReference type="InterPro" id="IPR043129">
    <property type="entry name" value="ATPase_NBD"/>
</dbReference>
<evidence type="ECO:0000256" key="2">
    <source>
        <dbReference type="ARBA" id="ARBA00022801"/>
    </source>
</evidence>
<feature type="domain" description="Ppx/GppA phosphatase N-terminal" evidence="3">
    <location>
        <begin position="17"/>
        <end position="305"/>
    </location>
</feature>
<dbReference type="EC" id="3.6.1.11" evidence="4"/>
<comment type="similarity">
    <text evidence="1">Belongs to the GppA/Ppx family.</text>
</comment>
<reference evidence="4 5" key="1">
    <citation type="submission" date="2018-08" db="EMBL/GenBank/DDBJ databases">
        <title>Microbacterium lemovicicum sp. nov., a bacterium isolated from a natural uranium-rich soil.</title>
        <authorList>
            <person name="ORTET P."/>
        </authorList>
    </citation>
    <scope>NUCLEOTIDE SEQUENCE [LARGE SCALE GENOMIC DNA]</scope>
    <source>
        <strain evidence="4 5">Viu22</strain>
    </source>
</reference>
<keyword evidence="5" id="KW-1185">Reference proteome</keyword>
<dbReference type="RefSeq" id="WP_127094676.1">
    <property type="nucleotide sequence ID" value="NZ_CP031423.1"/>
</dbReference>
<dbReference type="EMBL" id="CP031423">
    <property type="protein sequence ID" value="AZS35914.1"/>
    <property type="molecule type" value="Genomic_DNA"/>
</dbReference>
<dbReference type="OrthoDB" id="9793035at2"/>
<dbReference type="InterPro" id="IPR003695">
    <property type="entry name" value="Ppx_GppA_N"/>
</dbReference>
<dbReference type="PANTHER" id="PTHR30005:SF0">
    <property type="entry name" value="RETROGRADE REGULATION PROTEIN 2"/>
    <property type="match status" value="1"/>
</dbReference>
<evidence type="ECO:0000313" key="5">
    <source>
        <dbReference type="Proteomes" id="UP000276888"/>
    </source>
</evidence>
<evidence type="ECO:0000256" key="1">
    <source>
        <dbReference type="ARBA" id="ARBA00007125"/>
    </source>
</evidence>
<dbReference type="FunFam" id="3.30.420.150:FF:000006">
    <property type="entry name" value="Ppx/GppA family phosphatase"/>
    <property type="match status" value="1"/>
</dbReference>
<dbReference type="Proteomes" id="UP000276888">
    <property type="component" value="Chromosome"/>
</dbReference>
<proteinExistence type="inferred from homology"/>
<protein>
    <submittedName>
        <fullName evidence="4">Exopolyphosphatase</fullName>
        <ecNumber evidence="4">3.6.1.11</ecNumber>
    </submittedName>
</protein>
<dbReference type="SUPFAM" id="SSF53067">
    <property type="entry name" value="Actin-like ATPase domain"/>
    <property type="match status" value="2"/>
</dbReference>
<keyword evidence="2 4" id="KW-0378">Hydrolase</keyword>
<evidence type="ECO:0000313" key="4">
    <source>
        <dbReference type="EMBL" id="AZS35914.1"/>
    </source>
</evidence>
<dbReference type="PANTHER" id="PTHR30005">
    <property type="entry name" value="EXOPOLYPHOSPHATASE"/>
    <property type="match status" value="1"/>
</dbReference>
<accession>A0A3Q9IYG2</accession>
<dbReference type="Gene3D" id="3.30.420.150">
    <property type="entry name" value="Exopolyphosphatase. Domain 2"/>
    <property type="match status" value="1"/>
</dbReference>
<organism evidence="4 5">
    <name type="scientific">Microbacterium lemovicicum</name>
    <dbReference type="NCBI Taxonomy" id="1072463"/>
    <lineage>
        <taxon>Bacteria</taxon>
        <taxon>Bacillati</taxon>
        <taxon>Actinomycetota</taxon>
        <taxon>Actinomycetes</taxon>
        <taxon>Micrococcales</taxon>
        <taxon>Microbacteriaceae</taxon>
        <taxon>Microbacterium</taxon>
    </lineage>
</organism>
<dbReference type="Gene3D" id="3.30.420.40">
    <property type="match status" value="1"/>
</dbReference>
<sequence>MRLGVLDIGSNTVNLLVAEASPGAMPVATTSHRTVLRLMRFLEPDGALSEEGVRALEAAVGEARRVAERERVAAFLTIATSALREATNGAEVIARVEAVTGVPLQVLDGPGEARFTFLAIRRWFGWSAGEILMIDIGGGSLEVAAGADELPDVALSLPLGAGRVTVGFLPDDPPTEQQMGDLRAHVRARLAPVLAAMSGRTAPDHVVGSSKTIRSLARLAGTSAPGWGESERLILTRSALKDWIPRMAGMPADARQQLPGITPERTFQVVGGAVVLHATMKALDVDELEVSPWALREGVLLRYLETLD</sequence>
<dbReference type="InterPro" id="IPR050273">
    <property type="entry name" value="GppA/Ppx_hydrolase"/>
</dbReference>
<gene>
    <name evidence="4" type="primary">ppx</name>
    <name evidence="4" type="ORF">CVS47_00512</name>
</gene>
<dbReference type="CDD" id="cd24056">
    <property type="entry name" value="ASKHA_NBD_MtPPX1-like"/>
    <property type="match status" value="1"/>
</dbReference>
<dbReference type="GO" id="GO:0004309">
    <property type="term" value="F:exopolyphosphatase activity"/>
    <property type="evidence" value="ECO:0007669"/>
    <property type="project" value="UniProtKB-EC"/>
</dbReference>
<dbReference type="AlphaFoldDB" id="A0A3Q9IYG2"/>